<dbReference type="AlphaFoldDB" id="A0A0S3S7X4"/>
<protein>
    <submittedName>
        <fullName evidence="1">Uncharacterized protein</fullName>
    </submittedName>
</protein>
<dbReference type="Proteomes" id="UP000291084">
    <property type="component" value="Chromosome 5"/>
</dbReference>
<organism evidence="1 2">
    <name type="scientific">Vigna angularis var. angularis</name>
    <dbReference type="NCBI Taxonomy" id="157739"/>
    <lineage>
        <taxon>Eukaryota</taxon>
        <taxon>Viridiplantae</taxon>
        <taxon>Streptophyta</taxon>
        <taxon>Embryophyta</taxon>
        <taxon>Tracheophyta</taxon>
        <taxon>Spermatophyta</taxon>
        <taxon>Magnoliopsida</taxon>
        <taxon>eudicotyledons</taxon>
        <taxon>Gunneridae</taxon>
        <taxon>Pentapetalae</taxon>
        <taxon>rosids</taxon>
        <taxon>fabids</taxon>
        <taxon>Fabales</taxon>
        <taxon>Fabaceae</taxon>
        <taxon>Papilionoideae</taxon>
        <taxon>50 kb inversion clade</taxon>
        <taxon>NPAAA clade</taxon>
        <taxon>indigoferoid/millettioid clade</taxon>
        <taxon>Phaseoleae</taxon>
        <taxon>Vigna</taxon>
    </lineage>
</organism>
<evidence type="ECO:0000313" key="1">
    <source>
        <dbReference type="EMBL" id="BAT88946.1"/>
    </source>
</evidence>
<accession>A0A0S3S7X4</accession>
<reference evidence="1 2" key="1">
    <citation type="journal article" date="2015" name="Sci. Rep.">
        <title>The power of single molecule real-time sequencing technology in the de novo assembly of a eukaryotic genome.</title>
        <authorList>
            <person name="Sakai H."/>
            <person name="Naito K."/>
            <person name="Ogiso-Tanaka E."/>
            <person name="Takahashi Y."/>
            <person name="Iseki K."/>
            <person name="Muto C."/>
            <person name="Satou K."/>
            <person name="Teruya K."/>
            <person name="Shiroma A."/>
            <person name="Shimoji M."/>
            <person name="Hirano T."/>
            <person name="Itoh T."/>
            <person name="Kaga A."/>
            <person name="Tomooka N."/>
        </authorList>
    </citation>
    <scope>NUCLEOTIDE SEQUENCE [LARGE SCALE GENOMIC DNA]</scope>
    <source>
        <strain evidence="2">cv. Shumari</strain>
    </source>
</reference>
<sequence>MKKPYETSNAEFYFSKWCHGPPGKSFGLKCIFSLTLGTLPFQAYTTYASTTLKDSKLTVSFERHSAAISHLFFISRTKEKGDGVHVEGKNSAVTTLEEERETSIKEDHPASWREDHNMHKSAATLGSPPHPAATQHLKKNYSSKELLLVEIASIAIQLE</sequence>
<gene>
    <name evidence="1" type="primary">Vigan.05G259500</name>
    <name evidence="1" type="ORF">VIGAN_05259500</name>
</gene>
<evidence type="ECO:0000313" key="2">
    <source>
        <dbReference type="Proteomes" id="UP000291084"/>
    </source>
</evidence>
<name>A0A0S3S7X4_PHAAN</name>
<dbReference type="EMBL" id="AP015038">
    <property type="protein sequence ID" value="BAT88946.1"/>
    <property type="molecule type" value="Genomic_DNA"/>
</dbReference>
<proteinExistence type="predicted"/>
<keyword evidence="2" id="KW-1185">Reference proteome</keyword>